<keyword evidence="3" id="KW-1185">Reference proteome</keyword>
<dbReference type="KEGG" id="bpip:BPP43_08470"/>
<feature type="transmembrane region" description="Helical" evidence="1">
    <location>
        <begin position="852"/>
        <end position="870"/>
    </location>
</feature>
<evidence type="ECO:0000313" key="2">
    <source>
        <dbReference type="EMBL" id="AGA66889.1"/>
    </source>
</evidence>
<organism evidence="2 3">
    <name type="scientific">Brachyspira pilosicoli P43/6/78</name>
    <dbReference type="NCBI Taxonomy" id="1042417"/>
    <lineage>
        <taxon>Bacteria</taxon>
        <taxon>Pseudomonadati</taxon>
        <taxon>Spirochaetota</taxon>
        <taxon>Spirochaetia</taxon>
        <taxon>Brachyspirales</taxon>
        <taxon>Brachyspiraceae</taxon>
        <taxon>Brachyspira</taxon>
    </lineage>
</organism>
<keyword evidence="1" id="KW-0472">Membrane</keyword>
<feature type="transmembrane region" description="Helical" evidence="1">
    <location>
        <begin position="717"/>
        <end position="740"/>
    </location>
</feature>
<dbReference type="AlphaFoldDB" id="A0A3B6VY87"/>
<protein>
    <submittedName>
        <fullName evidence="2">Uncharacterized protein</fullName>
    </submittedName>
</protein>
<keyword evidence="1" id="KW-0812">Transmembrane</keyword>
<reference evidence="2 3" key="1">
    <citation type="journal article" date="2013" name="Genome Announc.">
        <title>Complete Genome Sequence of the Porcine Strain Brachyspira pilosicoli P43/6/78(T.).</title>
        <authorList>
            <person name="Lin C."/>
            <person name="den Bakker H.C."/>
            <person name="Suzuki H."/>
            <person name="Lefebure T."/>
            <person name="Ponnala L."/>
            <person name="Sun Q."/>
            <person name="Stanhope M.J."/>
            <person name="Wiedmann M."/>
            <person name="Duhamel G.E."/>
        </authorList>
    </citation>
    <scope>NUCLEOTIDE SEQUENCE [LARGE SCALE GENOMIC DNA]</scope>
    <source>
        <strain evidence="2 3">P43/6/78</strain>
    </source>
</reference>
<evidence type="ECO:0000256" key="1">
    <source>
        <dbReference type="SAM" id="Phobius"/>
    </source>
</evidence>
<feature type="transmembrane region" description="Helical" evidence="1">
    <location>
        <begin position="665"/>
        <end position="681"/>
    </location>
</feature>
<dbReference type="RefSeq" id="WP_015274652.1">
    <property type="nucleotide sequence ID" value="NC_019908.1"/>
</dbReference>
<feature type="transmembrane region" description="Helical" evidence="1">
    <location>
        <begin position="189"/>
        <end position="211"/>
    </location>
</feature>
<feature type="transmembrane region" description="Helical" evidence="1">
    <location>
        <begin position="800"/>
        <end position="818"/>
    </location>
</feature>
<feature type="transmembrane region" description="Helical" evidence="1">
    <location>
        <begin position="634"/>
        <end position="653"/>
    </location>
</feature>
<feature type="transmembrane region" description="Helical" evidence="1">
    <location>
        <begin position="609"/>
        <end position="628"/>
    </location>
</feature>
<sequence>MKNKKLFITIYSILIIIVFISVVLLNILGKKERIGYLSEFKLNIDKTLQINGLDIEETKKLFDLNDKLDVSSITNYIFTNNSITNYSYDFRIKYYSKVFRNSDIYGVYPNIDNILSNNGFIKEINIGESGSPFGNFISTKIIDTEKIDSINYKLKLKVYIWIIFIIVSLIGIFLVYKKLINKFNINKKLILRIYTIVSVLIVCVFVLFFILTKLNYKSNLQDLQLVAETKIGYLYQAKIVSSGLFSDNFIYDYAKKLSFDKKPDYIKYGYNLELTTAPDYDNRIGSVFNNDNGTFTVSNSTSWIGYGYNLELSKGERYIVTLEAKKISGNLNYAIKYDLNYWDDFTYIPNTDKMTDDYKIYISELEIKKDKISKHPSIQLRFPLGVFNVKYLKIEQELDNLYLKSGNTIVFTSSKEINDINDLGSINYKLNISLYFIILVFMIIISLSILYFSTNIINILNKFTNNLKNYIDFDNKDDLIIFLDNYQKYKISNILFIIYIIILAFIIFSINFVNGPNNDVFWCATNYDIFYNIYDFKGYFWQRGRHFADMLIVLSMRPFGTILINIFNIDPFKSLMLSKALFSVFYTFLTTFSVSLFVWTINNKKKYKLIFLLVSLYICNYTNIAYYVTLACYVGGFGFSMLVFYPMIYYFVYGKEILLFKNKNMHYMLYFLFLYFSTFSMEPTSTTLAGFSFFIILYLFIRNTNLFFDNNNRKPNFYILFILLSTIVLTLISFSLTAFFSGRGKWQSQRISNTTIMDSIINKFSSLSIFNKILILLGILYLVYLLFILLKSKKIIKENYIYFSISFTALFLILFFYSIDAPTIYAQLILLFTLLIIILLKNTNNKNIIFSLLSNFILFFLIFTMSLNLLKYHDNIMENSKTTFRDWSIVLQIYKDAYNNNLDEIVINKDDIERLKLGTIFYKPPKKGYGYDDDPNTHYNIMLSEFMQRYYINKYIPIIVFYD</sequence>
<evidence type="ECO:0000313" key="3">
    <source>
        <dbReference type="Proteomes" id="UP000010793"/>
    </source>
</evidence>
<proteinExistence type="predicted"/>
<name>A0A3B6VY87_BRAPL</name>
<feature type="transmembrane region" description="Helical" evidence="1">
    <location>
        <begin position="494"/>
        <end position="513"/>
    </location>
</feature>
<accession>A0A3B6VY87</accession>
<feature type="transmembrane region" description="Helical" evidence="1">
    <location>
        <begin position="6"/>
        <end position="28"/>
    </location>
</feature>
<feature type="transmembrane region" description="Helical" evidence="1">
    <location>
        <begin position="158"/>
        <end position="177"/>
    </location>
</feature>
<feature type="transmembrane region" description="Helical" evidence="1">
    <location>
        <begin position="432"/>
        <end position="452"/>
    </location>
</feature>
<keyword evidence="1" id="KW-1133">Transmembrane helix</keyword>
<feature type="transmembrane region" description="Helical" evidence="1">
    <location>
        <begin position="769"/>
        <end position="788"/>
    </location>
</feature>
<feature type="transmembrane region" description="Helical" evidence="1">
    <location>
        <begin position="824"/>
        <end position="840"/>
    </location>
</feature>
<gene>
    <name evidence="2" type="ORF">BPP43_08470</name>
</gene>
<feature type="transmembrane region" description="Helical" evidence="1">
    <location>
        <begin position="547"/>
        <end position="568"/>
    </location>
</feature>
<dbReference type="Proteomes" id="UP000010793">
    <property type="component" value="Chromosome"/>
</dbReference>
<dbReference type="EMBL" id="CP002873">
    <property type="protein sequence ID" value="AGA66889.1"/>
    <property type="molecule type" value="Genomic_DNA"/>
</dbReference>
<feature type="transmembrane region" description="Helical" evidence="1">
    <location>
        <begin position="580"/>
        <end position="602"/>
    </location>
</feature>